<dbReference type="VEuPathDB" id="FungiDB:PTTG_29102"/>
<dbReference type="SUPFAM" id="SSF52047">
    <property type="entry name" value="RNI-like"/>
    <property type="match status" value="1"/>
</dbReference>
<accession>A0A180G8K4</accession>
<evidence type="ECO:0000313" key="3">
    <source>
        <dbReference type="EnsemblFungi" id="PTTG_29102-t43_1-p1"/>
    </source>
</evidence>
<feature type="region of interest" description="Disordered" evidence="1">
    <location>
        <begin position="397"/>
        <end position="426"/>
    </location>
</feature>
<proteinExistence type="predicted"/>
<keyword evidence="4" id="KW-1185">Reference proteome</keyword>
<dbReference type="EMBL" id="ADAS02000195">
    <property type="protein sequence ID" value="OAV88233.1"/>
    <property type="molecule type" value="Genomic_DNA"/>
</dbReference>
<dbReference type="Proteomes" id="UP000005240">
    <property type="component" value="Unassembled WGS sequence"/>
</dbReference>
<dbReference type="OrthoDB" id="2497833at2759"/>
<dbReference type="AlphaFoldDB" id="A0A180G8K4"/>
<evidence type="ECO:0000313" key="4">
    <source>
        <dbReference type="Proteomes" id="UP000005240"/>
    </source>
</evidence>
<reference evidence="3 4" key="3">
    <citation type="journal article" date="2017" name="G3 (Bethesda)">
        <title>Comparative analysis highlights variable genome content of wheat rusts and divergence of the mating loci.</title>
        <authorList>
            <person name="Cuomo C.A."/>
            <person name="Bakkeren G."/>
            <person name="Khalil H.B."/>
            <person name="Panwar V."/>
            <person name="Joly D."/>
            <person name="Linning R."/>
            <person name="Sakthikumar S."/>
            <person name="Song X."/>
            <person name="Adiconis X."/>
            <person name="Fan L."/>
            <person name="Goldberg J.M."/>
            <person name="Levin J.Z."/>
            <person name="Young S."/>
            <person name="Zeng Q."/>
            <person name="Anikster Y."/>
            <person name="Bruce M."/>
            <person name="Wang M."/>
            <person name="Yin C."/>
            <person name="McCallum B."/>
            <person name="Szabo L.J."/>
            <person name="Hulbert S."/>
            <person name="Chen X."/>
            <person name="Fellers J.P."/>
        </authorList>
    </citation>
    <scope>NUCLEOTIDE SEQUENCE</scope>
    <source>
        <strain evidence="3">isolate 1-1 / race 1 (BBBD)</strain>
        <strain evidence="4">Isolate 1-1 / race 1 (BBBD)</strain>
    </source>
</reference>
<sequence length="426" mass="48837">MTRQAWHSDLLNLALVNRTFYEICSQLNWEHLDLYYANLPRLSTLNHEIIHRHSWRVKHIIVELDDHPPHFFGKVEPKPSGIRARELFQERRSSQVYDILQSCTNLTRLTLDIEPRSISIDELGDFAFNQEFPSSQLLKPISQLCNLTCLNLRPPMIDTRFEEDFVVRLIKGMVNLVHFDCNGIDATFRECKPREWSNSSQVNVSPLALHLSSLSSLKTITFTFVHCFDSSWSRIKWKAALGHITIDNCNRATVGTLHSFCMLFTDSLESLCVSGLPTTSTEEEEGTAITLPPPDLQYNFCLPRLECLAADSCIPFEFLTLFREAPSIKSLFLGINPHISLQELKGLMDHHEPIWPNLKYLTVEMNDRILSNDQIEELKGYGSKSGVQVSCEDLTEDLDGSEEEFETEMEERGPPEIREAVGSYTW</sequence>
<evidence type="ECO:0000313" key="2">
    <source>
        <dbReference type="EMBL" id="OAV88233.1"/>
    </source>
</evidence>
<reference evidence="3" key="4">
    <citation type="submission" date="2025-05" db="UniProtKB">
        <authorList>
            <consortium name="EnsemblFungi"/>
        </authorList>
    </citation>
    <scope>IDENTIFICATION</scope>
    <source>
        <strain evidence="3">isolate 1-1 / race 1 (BBBD)</strain>
    </source>
</reference>
<organism evidence="2">
    <name type="scientific">Puccinia triticina (isolate 1-1 / race 1 (BBBD))</name>
    <name type="common">Brown leaf rust fungus</name>
    <dbReference type="NCBI Taxonomy" id="630390"/>
    <lineage>
        <taxon>Eukaryota</taxon>
        <taxon>Fungi</taxon>
        <taxon>Dikarya</taxon>
        <taxon>Basidiomycota</taxon>
        <taxon>Pucciniomycotina</taxon>
        <taxon>Pucciniomycetes</taxon>
        <taxon>Pucciniales</taxon>
        <taxon>Pucciniaceae</taxon>
        <taxon>Puccinia</taxon>
    </lineage>
</organism>
<evidence type="ECO:0008006" key="5">
    <source>
        <dbReference type="Google" id="ProtNLM"/>
    </source>
</evidence>
<gene>
    <name evidence="2" type="ORF">PTTG_29102</name>
</gene>
<evidence type="ECO:0000256" key="1">
    <source>
        <dbReference type="SAM" id="MobiDB-lite"/>
    </source>
</evidence>
<feature type="compositionally biased region" description="Acidic residues" evidence="1">
    <location>
        <begin position="397"/>
        <end position="409"/>
    </location>
</feature>
<protein>
    <recommendedName>
        <fullName evidence="5">F-box domain-containing protein</fullName>
    </recommendedName>
</protein>
<feature type="compositionally biased region" description="Basic and acidic residues" evidence="1">
    <location>
        <begin position="410"/>
        <end position="419"/>
    </location>
</feature>
<reference evidence="2" key="1">
    <citation type="submission" date="2009-11" db="EMBL/GenBank/DDBJ databases">
        <authorList>
            <consortium name="The Broad Institute Genome Sequencing Platform"/>
            <person name="Ward D."/>
            <person name="Feldgarden M."/>
            <person name="Earl A."/>
            <person name="Young S.K."/>
            <person name="Zeng Q."/>
            <person name="Koehrsen M."/>
            <person name="Alvarado L."/>
            <person name="Berlin A."/>
            <person name="Bochicchio J."/>
            <person name="Borenstein D."/>
            <person name="Chapman S.B."/>
            <person name="Chen Z."/>
            <person name="Engels R."/>
            <person name="Freedman E."/>
            <person name="Gellesch M."/>
            <person name="Goldberg J."/>
            <person name="Griggs A."/>
            <person name="Gujja S."/>
            <person name="Heilman E."/>
            <person name="Heiman D."/>
            <person name="Hepburn T."/>
            <person name="Howarth C."/>
            <person name="Jen D."/>
            <person name="Larson L."/>
            <person name="Lewis B."/>
            <person name="Mehta T."/>
            <person name="Park D."/>
            <person name="Pearson M."/>
            <person name="Roberts A."/>
            <person name="Saif S."/>
            <person name="Shea T."/>
            <person name="Shenoy N."/>
            <person name="Sisk P."/>
            <person name="Stolte C."/>
            <person name="Sykes S."/>
            <person name="Thomson T."/>
            <person name="Walk T."/>
            <person name="White J."/>
            <person name="Yandava C."/>
            <person name="Izard J."/>
            <person name="Baranova O.V."/>
            <person name="Blanton J.M."/>
            <person name="Tanner A.C."/>
            <person name="Dewhirst F.E."/>
            <person name="Haas B."/>
            <person name="Nusbaum C."/>
            <person name="Birren B."/>
        </authorList>
    </citation>
    <scope>NUCLEOTIDE SEQUENCE [LARGE SCALE GENOMIC DNA]</scope>
    <source>
        <strain evidence="2">1-1 BBBD Race 1</strain>
    </source>
</reference>
<dbReference type="InterPro" id="IPR032675">
    <property type="entry name" value="LRR_dom_sf"/>
</dbReference>
<dbReference type="EnsemblFungi" id="PTTG_29102-t43_1">
    <property type="protein sequence ID" value="PTTG_29102-t43_1-p1"/>
    <property type="gene ID" value="PTTG_29102"/>
</dbReference>
<reference evidence="2" key="2">
    <citation type="submission" date="2016-05" db="EMBL/GenBank/DDBJ databases">
        <title>Comparative analysis highlights variable genome content of wheat rusts and divergence of the mating loci.</title>
        <authorList>
            <person name="Cuomo C.A."/>
            <person name="Bakkeren G."/>
            <person name="Szabo L."/>
            <person name="Khalil H."/>
            <person name="Joly D."/>
            <person name="Goldberg J."/>
            <person name="Young S."/>
            <person name="Zeng Q."/>
            <person name="Fellers J."/>
        </authorList>
    </citation>
    <scope>NUCLEOTIDE SEQUENCE [LARGE SCALE GENOMIC DNA]</scope>
    <source>
        <strain evidence="2">1-1 BBBD Race 1</strain>
    </source>
</reference>
<dbReference type="Gene3D" id="3.80.10.10">
    <property type="entry name" value="Ribonuclease Inhibitor"/>
    <property type="match status" value="1"/>
</dbReference>
<name>A0A180G8K4_PUCT1</name>
<dbReference type="STRING" id="630390.A0A180G8K4"/>